<dbReference type="GO" id="GO:0004222">
    <property type="term" value="F:metalloendopeptidase activity"/>
    <property type="evidence" value="ECO:0007669"/>
    <property type="project" value="InterPro"/>
</dbReference>
<evidence type="ECO:0000313" key="2">
    <source>
        <dbReference type="EMBL" id="TPP04216.1"/>
    </source>
</evidence>
<name>A0A504U2M4_9HYPH</name>
<dbReference type="PANTHER" id="PTHR23076">
    <property type="entry name" value="METALLOPROTEASE M41 FTSH"/>
    <property type="match status" value="1"/>
</dbReference>
<keyword evidence="2" id="KW-0645">Protease</keyword>
<dbReference type="SUPFAM" id="SSF140990">
    <property type="entry name" value="FtsH protease domain-like"/>
    <property type="match status" value="1"/>
</dbReference>
<dbReference type="GO" id="GO:0006508">
    <property type="term" value="P:proteolysis"/>
    <property type="evidence" value="ECO:0007669"/>
    <property type="project" value="UniProtKB-KW"/>
</dbReference>
<proteinExistence type="predicted"/>
<dbReference type="EMBL" id="VFYP01000008">
    <property type="protein sequence ID" value="TPP04216.1"/>
    <property type="molecule type" value="Genomic_DNA"/>
</dbReference>
<dbReference type="PANTHER" id="PTHR23076:SF97">
    <property type="entry name" value="ATP-DEPENDENT ZINC METALLOPROTEASE YME1L1"/>
    <property type="match status" value="1"/>
</dbReference>
<dbReference type="InterPro" id="IPR037219">
    <property type="entry name" value="Peptidase_M41-like"/>
</dbReference>
<keyword evidence="3" id="KW-1185">Reference proteome</keyword>
<accession>A0A504U2M4</accession>
<feature type="domain" description="Peptidase M41" evidence="1">
    <location>
        <begin position="115"/>
        <end position="282"/>
    </location>
</feature>
<dbReference type="GO" id="GO:0030163">
    <property type="term" value="P:protein catabolic process"/>
    <property type="evidence" value="ECO:0007669"/>
    <property type="project" value="TreeGrafter"/>
</dbReference>
<gene>
    <name evidence="2" type="ORF">FJQ55_22410</name>
</gene>
<dbReference type="GO" id="GO:0005886">
    <property type="term" value="C:plasma membrane"/>
    <property type="evidence" value="ECO:0007669"/>
    <property type="project" value="TreeGrafter"/>
</dbReference>
<reference evidence="2 3" key="1">
    <citation type="submission" date="2019-06" db="EMBL/GenBank/DDBJ databases">
        <title>Rhizobium sp. CL12 isolated from roots of soybean.</title>
        <authorList>
            <person name="Wang C."/>
        </authorList>
    </citation>
    <scope>NUCLEOTIDE SEQUENCE [LARGE SCALE GENOMIC DNA]</scope>
    <source>
        <strain evidence="2 3">CL12</strain>
    </source>
</reference>
<dbReference type="AlphaFoldDB" id="A0A504U2M4"/>
<evidence type="ECO:0000259" key="1">
    <source>
        <dbReference type="Pfam" id="PF01434"/>
    </source>
</evidence>
<organism evidence="2 3">
    <name type="scientific">Rhizobium glycinendophyticum</name>
    <dbReference type="NCBI Taxonomy" id="2589807"/>
    <lineage>
        <taxon>Bacteria</taxon>
        <taxon>Pseudomonadati</taxon>
        <taxon>Pseudomonadota</taxon>
        <taxon>Alphaproteobacteria</taxon>
        <taxon>Hyphomicrobiales</taxon>
        <taxon>Rhizobiaceae</taxon>
        <taxon>Rhizobium/Agrobacterium group</taxon>
        <taxon>Rhizobium</taxon>
    </lineage>
</organism>
<evidence type="ECO:0000313" key="3">
    <source>
        <dbReference type="Proteomes" id="UP000316429"/>
    </source>
</evidence>
<dbReference type="GO" id="GO:0005524">
    <property type="term" value="F:ATP binding"/>
    <property type="evidence" value="ECO:0007669"/>
    <property type="project" value="InterPro"/>
</dbReference>
<protein>
    <submittedName>
        <fullName evidence="2">ATP-dependent Zn protease</fullName>
    </submittedName>
</protein>
<sequence>MHCRASSAITWAQISMGYWRVHTKLGQRSAISLRELPMQFDRTANNKRSSRRNDRPSALRHLALAAQGMTGADIARLIRDARGIARRAKRKLRYSDILEVLDRQIGSVPPDVRWRISVHEAGHAVAFATLGIAEVQSVTTGRGDGGATSVRWPEVMPQTENGVMQVITCYLAGRAAESLVFDETLIGHGGSEGSDLEIATTNAVRLETVLGCARDLPLLYMPSERPHHDLRYDRSLAVRVNKRLEEAFGAAMSIVTQHREALLRLARELDNRRYLDGAAVRDILGRDEGRSV</sequence>
<dbReference type="Pfam" id="PF01434">
    <property type="entry name" value="Peptidase_M41"/>
    <property type="match status" value="1"/>
</dbReference>
<dbReference type="InterPro" id="IPR000642">
    <property type="entry name" value="Peptidase_M41"/>
</dbReference>
<dbReference type="Proteomes" id="UP000316429">
    <property type="component" value="Unassembled WGS sequence"/>
</dbReference>
<keyword evidence="2" id="KW-0378">Hydrolase</keyword>
<dbReference type="Gene3D" id="1.20.58.760">
    <property type="entry name" value="Peptidase M41"/>
    <property type="match status" value="1"/>
</dbReference>
<comment type="caution">
    <text evidence="2">The sequence shown here is derived from an EMBL/GenBank/DDBJ whole genome shotgun (WGS) entry which is preliminary data.</text>
</comment>
<dbReference type="GO" id="GO:0004176">
    <property type="term" value="F:ATP-dependent peptidase activity"/>
    <property type="evidence" value="ECO:0007669"/>
    <property type="project" value="InterPro"/>
</dbReference>